<dbReference type="EMBL" id="WNTK01000425">
    <property type="protein sequence ID" value="KAG9469804.1"/>
    <property type="molecule type" value="Genomic_DNA"/>
</dbReference>
<proteinExistence type="predicted"/>
<keyword evidence="2" id="KW-1185">Reference proteome</keyword>
<name>A0A8J6JZM5_ELECQ</name>
<dbReference type="OrthoDB" id="108365at2759"/>
<evidence type="ECO:0000313" key="2">
    <source>
        <dbReference type="Proteomes" id="UP000770717"/>
    </source>
</evidence>
<dbReference type="AlphaFoldDB" id="A0A8J6JZM5"/>
<dbReference type="Proteomes" id="UP000770717">
    <property type="component" value="Unassembled WGS sequence"/>
</dbReference>
<sequence length="82" mass="8632">MDSLVIFPNMLGDVVTSVTGSAGHCPITTFPDPIVGGSIMWSGERKATSADWTLCTQTVGTATAIASMDSLTGILIYRGKYF</sequence>
<reference evidence="1" key="1">
    <citation type="thesis" date="2020" institute="ProQuest LLC" country="789 East Eisenhower Parkway, Ann Arbor, MI, USA">
        <title>Comparative Genomics and Chromosome Evolution.</title>
        <authorList>
            <person name="Mudd A.B."/>
        </authorList>
    </citation>
    <scope>NUCLEOTIDE SEQUENCE</scope>
    <source>
        <strain evidence="1">HN-11 Male</strain>
        <tissue evidence="1">Kidney and liver</tissue>
    </source>
</reference>
<evidence type="ECO:0000313" key="1">
    <source>
        <dbReference type="EMBL" id="KAG9469804.1"/>
    </source>
</evidence>
<protein>
    <submittedName>
        <fullName evidence="1">Uncharacterized protein</fullName>
    </submittedName>
</protein>
<comment type="caution">
    <text evidence="1">The sequence shown here is derived from an EMBL/GenBank/DDBJ whole genome shotgun (WGS) entry which is preliminary data.</text>
</comment>
<accession>A0A8J6JZM5</accession>
<organism evidence="1 2">
    <name type="scientific">Eleutherodactylus coqui</name>
    <name type="common">Puerto Rican coqui</name>
    <dbReference type="NCBI Taxonomy" id="57060"/>
    <lineage>
        <taxon>Eukaryota</taxon>
        <taxon>Metazoa</taxon>
        <taxon>Chordata</taxon>
        <taxon>Craniata</taxon>
        <taxon>Vertebrata</taxon>
        <taxon>Euteleostomi</taxon>
        <taxon>Amphibia</taxon>
        <taxon>Batrachia</taxon>
        <taxon>Anura</taxon>
        <taxon>Neobatrachia</taxon>
        <taxon>Hyloidea</taxon>
        <taxon>Eleutherodactylidae</taxon>
        <taxon>Eleutherodactylinae</taxon>
        <taxon>Eleutherodactylus</taxon>
        <taxon>Eleutherodactylus</taxon>
    </lineage>
</organism>
<gene>
    <name evidence="1" type="ORF">GDO78_019624</name>
</gene>